<organism evidence="1 2">
    <name type="scientific">Dreissena polymorpha</name>
    <name type="common">Zebra mussel</name>
    <name type="synonym">Mytilus polymorpha</name>
    <dbReference type="NCBI Taxonomy" id="45954"/>
    <lineage>
        <taxon>Eukaryota</taxon>
        <taxon>Metazoa</taxon>
        <taxon>Spiralia</taxon>
        <taxon>Lophotrochozoa</taxon>
        <taxon>Mollusca</taxon>
        <taxon>Bivalvia</taxon>
        <taxon>Autobranchia</taxon>
        <taxon>Heteroconchia</taxon>
        <taxon>Euheterodonta</taxon>
        <taxon>Imparidentia</taxon>
        <taxon>Neoheterodontei</taxon>
        <taxon>Myida</taxon>
        <taxon>Dreissenoidea</taxon>
        <taxon>Dreissenidae</taxon>
        <taxon>Dreissena</taxon>
    </lineage>
</organism>
<evidence type="ECO:0000313" key="1">
    <source>
        <dbReference type="EMBL" id="KAH3872466.1"/>
    </source>
</evidence>
<dbReference type="Proteomes" id="UP000828390">
    <property type="component" value="Unassembled WGS sequence"/>
</dbReference>
<comment type="caution">
    <text evidence="1">The sequence shown here is derived from an EMBL/GenBank/DDBJ whole genome shotgun (WGS) entry which is preliminary data.</text>
</comment>
<protein>
    <submittedName>
        <fullName evidence="1">Uncharacterized protein</fullName>
    </submittedName>
</protein>
<dbReference type="EMBL" id="JAIWYP010000002">
    <property type="protein sequence ID" value="KAH3872466.1"/>
    <property type="molecule type" value="Genomic_DNA"/>
</dbReference>
<sequence>MDMERLRELVLQLIDMEPALVFNQCEDVVDGQPPVHLVPSSTPSWCNCGNCREMHTELERKCWGCLPRNCIPTREARI</sequence>
<dbReference type="AlphaFoldDB" id="A0A9D4MA43"/>
<reference evidence="1" key="1">
    <citation type="journal article" date="2019" name="bioRxiv">
        <title>The Genome of the Zebra Mussel, Dreissena polymorpha: A Resource for Invasive Species Research.</title>
        <authorList>
            <person name="McCartney M.A."/>
            <person name="Auch B."/>
            <person name="Kono T."/>
            <person name="Mallez S."/>
            <person name="Zhang Y."/>
            <person name="Obille A."/>
            <person name="Becker A."/>
            <person name="Abrahante J.E."/>
            <person name="Garbe J."/>
            <person name="Badalamenti J.P."/>
            <person name="Herman A."/>
            <person name="Mangelson H."/>
            <person name="Liachko I."/>
            <person name="Sullivan S."/>
            <person name="Sone E.D."/>
            <person name="Koren S."/>
            <person name="Silverstein K.A.T."/>
            <person name="Beckman K.B."/>
            <person name="Gohl D.M."/>
        </authorList>
    </citation>
    <scope>NUCLEOTIDE SEQUENCE</scope>
    <source>
        <strain evidence="1">Duluth1</strain>
        <tissue evidence="1">Whole animal</tissue>
    </source>
</reference>
<proteinExistence type="predicted"/>
<gene>
    <name evidence="1" type="ORF">DPMN_035682</name>
</gene>
<accession>A0A9D4MA43</accession>
<name>A0A9D4MA43_DREPO</name>
<reference evidence="1" key="2">
    <citation type="submission" date="2020-11" db="EMBL/GenBank/DDBJ databases">
        <authorList>
            <person name="McCartney M.A."/>
            <person name="Auch B."/>
            <person name="Kono T."/>
            <person name="Mallez S."/>
            <person name="Becker A."/>
            <person name="Gohl D.M."/>
            <person name="Silverstein K.A.T."/>
            <person name="Koren S."/>
            <person name="Bechman K.B."/>
            <person name="Herman A."/>
            <person name="Abrahante J.E."/>
            <person name="Garbe J."/>
        </authorList>
    </citation>
    <scope>NUCLEOTIDE SEQUENCE</scope>
    <source>
        <strain evidence="1">Duluth1</strain>
        <tissue evidence="1">Whole animal</tissue>
    </source>
</reference>
<keyword evidence="2" id="KW-1185">Reference proteome</keyword>
<evidence type="ECO:0000313" key="2">
    <source>
        <dbReference type="Proteomes" id="UP000828390"/>
    </source>
</evidence>